<accession>A0A1L8CLQ2</accession>
<keyword evidence="4" id="KW-1185">Reference proteome</keyword>
<dbReference type="Proteomes" id="UP000231632">
    <property type="component" value="Unassembled WGS sequence"/>
</dbReference>
<evidence type="ECO:0000313" key="4">
    <source>
        <dbReference type="Proteomes" id="UP000231632"/>
    </source>
</evidence>
<dbReference type="InterPro" id="IPR011635">
    <property type="entry name" value="CARDB"/>
</dbReference>
<protein>
    <recommendedName>
        <fullName evidence="2">CARDB domain-containing protein</fullName>
    </recommendedName>
</protein>
<evidence type="ECO:0000256" key="1">
    <source>
        <dbReference type="SAM" id="MobiDB-lite"/>
    </source>
</evidence>
<dbReference type="EMBL" id="BDFD01000005">
    <property type="protein sequence ID" value="GAV19831.1"/>
    <property type="molecule type" value="Genomic_DNA"/>
</dbReference>
<proteinExistence type="predicted"/>
<reference evidence="3 4" key="1">
    <citation type="journal article" date="2017" name="Arch. Microbiol.">
        <title>Mariprofundus micogutta sp. nov., a novel iron-oxidizing zetaproteobacterium isolated from a deep-sea hydrothermal field at the Bayonnaise knoll of the Izu-Ogasawara arc, and a description of Mariprofundales ord. nov. and Zetaproteobacteria classis nov.</title>
        <authorList>
            <person name="Makita H."/>
            <person name="Tanaka E."/>
            <person name="Mitsunobu S."/>
            <person name="Miyazaki M."/>
            <person name="Nunoura T."/>
            <person name="Uematsu K."/>
            <person name="Takaki Y."/>
            <person name="Nishi S."/>
            <person name="Shimamura S."/>
            <person name="Takai K."/>
        </authorList>
    </citation>
    <scope>NUCLEOTIDE SEQUENCE [LARGE SCALE GENOMIC DNA]</scope>
    <source>
        <strain evidence="3 4">ET2</strain>
    </source>
</reference>
<feature type="region of interest" description="Disordered" evidence="1">
    <location>
        <begin position="133"/>
        <end position="174"/>
    </location>
</feature>
<name>A0A1L8CLQ2_9PROT</name>
<feature type="domain" description="CARDB" evidence="2">
    <location>
        <begin position="228"/>
        <end position="322"/>
    </location>
</feature>
<evidence type="ECO:0000259" key="2">
    <source>
        <dbReference type="Pfam" id="PF07705"/>
    </source>
</evidence>
<organism evidence="3 4">
    <name type="scientific">Mariprofundus micogutta</name>
    <dbReference type="NCBI Taxonomy" id="1921010"/>
    <lineage>
        <taxon>Bacteria</taxon>
        <taxon>Pseudomonadati</taxon>
        <taxon>Pseudomonadota</taxon>
        <taxon>Candidatius Mariprofundia</taxon>
        <taxon>Mariprofundales</taxon>
        <taxon>Mariprofundaceae</taxon>
        <taxon>Mariprofundus</taxon>
    </lineage>
</organism>
<dbReference type="AlphaFoldDB" id="A0A1L8CLQ2"/>
<feature type="compositionally biased region" description="Polar residues" evidence="1">
    <location>
        <begin position="133"/>
        <end position="165"/>
    </location>
</feature>
<dbReference type="Gene3D" id="2.60.40.10">
    <property type="entry name" value="Immunoglobulins"/>
    <property type="match status" value="1"/>
</dbReference>
<dbReference type="STRING" id="1921010.MMIC_P0789"/>
<dbReference type="Pfam" id="PF07705">
    <property type="entry name" value="CARDB"/>
    <property type="match status" value="1"/>
</dbReference>
<dbReference type="OrthoDB" id="9827305at2"/>
<evidence type="ECO:0000313" key="3">
    <source>
        <dbReference type="EMBL" id="GAV19831.1"/>
    </source>
</evidence>
<sequence>MEGAVMLHISKPLITFFFLSLLPFYTLPACAQAIQWASDISLRPLSPKAGEVTSFQVRVKAGKQAANGFTVVGGIDGKQIFRKELGLLKAERSRNMRFKWRATGGSHEVYFKIVPTTRSRVALPRQLSKRFSVQTTSTRSQAAQVQTRTATRSKPVQQSTRSVRQSMHRSKPVQASTAIAPQTLSSANFQQPVCEGTPLPDIEITHISISGSSSNNGAGGLQIHIPYGLTITVVNRGQCDSGRFTITATMRVQGQGVDETTQLGTKGLNSLQPCRTKNCSDAASSIGFSFTPRHNFAFYEFNIEADAGNYINEFNEENNELSDSLRITEN</sequence>
<comment type="caution">
    <text evidence="3">The sequence shown here is derived from an EMBL/GenBank/DDBJ whole genome shotgun (WGS) entry which is preliminary data.</text>
</comment>
<dbReference type="InterPro" id="IPR013783">
    <property type="entry name" value="Ig-like_fold"/>
</dbReference>
<gene>
    <name evidence="3" type="ORF">MMIC_P0789</name>
</gene>